<keyword evidence="2" id="KW-0472">Membrane</keyword>
<keyword evidence="4" id="KW-1185">Reference proteome</keyword>
<keyword evidence="2" id="KW-0812">Transmembrane</keyword>
<organism evidence="3 4">
    <name type="scientific">Streptomyces sp. 900105245</name>
    <dbReference type="NCBI Taxonomy" id="3154379"/>
    <lineage>
        <taxon>Bacteria</taxon>
        <taxon>Bacillati</taxon>
        <taxon>Actinomycetota</taxon>
        <taxon>Actinomycetes</taxon>
        <taxon>Kitasatosporales</taxon>
        <taxon>Streptomycetaceae</taxon>
        <taxon>Streptomyces</taxon>
    </lineage>
</organism>
<protein>
    <recommendedName>
        <fullName evidence="5">Secreted protein</fullName>
    </recommendedName>
</protein>
<name>A0ABV1U538_9ACTN</name>
<reference evidence="3 4" key="1">
    <citation type="submission" date="2024-06" db="EMBL/GenBank/DDBJ databases">
        <title>The Natural Products Discovery Center: Release of the First 8490 Sequenced Strains for Exploring Actinobacteria Biosynthetic Diversity.</title>
        <authorList>
            <person name="Kalkreuter E."/>
            <person name="Kautsar S.A."/>
            <person name="Yang D."/>
            <person name="Bader C.D."/>
            <person name="Teijaro C.N."/>
            <person name="Fluegel L."/>
            <person name="Davis C.M."/>
            <person name="Simpson J.R."/>
            <person name="Lauterbach L."/>
            <person name="Steele A.D."/>
            <person name="Gui C."/>
            <person name="Meng S."/>
            <person name="Li G."/>
            <person name="Viehrig K."/>
            <person name="Ye F."/>
            <person name="Su P."/>
            <person name="Kiefer A.F."/>
            <person name="Nichols A."/>
            <person name="Cepeda A.J."/>
            <person name="Yan W."/>
            <person name="Fan B."/>
            <person name="Jiang Y."/>
            <person name="Adhikari A."/>
            <person name="Zheng C.-J."/>
            <person name="Schuster L."/>
            <person name="Cowan T.M."/>
            <person name="Smanski M.J."/>
            <person name="Chevrette M.G."/>
            <person name="De Carvalho L.P.S."/>
            <person name="Shen B."/>
        </authorList>
    </citation>
    <scope>NUCLEOTIDE SEQUENCE [LARGE SCALE GENOMIC DNA]</scope>
    <source>
        <strain evidence="3 4">NPDC001166</strain>
    </source>
</reference>
<accession>A0ABV1U538</accession>
<proteinExistence type="predicted"/>
<dbReference type="EMBL" id="JBEPAZ010000007">
    <property type="protein sequence ID" value="MER6428445.1"/>
    <property type="molecule type" value="Genomic_DNA"/>
</dbReference>
<evidence type="ECO:0000313" key="4">
    <source>
        <dbReference type="Proteomes" id="UP001470023"/>
    </source>
</evidence>
<dbReference type="Proteomes" id="UP001470023">
    <property type="component" value="Unassembled WGS sequence"/>
</dbReference>
<gene>
    <name evidence="3" type="ORF">ABT272_11935</name>
</gene>
<evidence type="ECO:0000313" key="3">
    <source>
        <dbReference type="EMBL" id="MER6428445.1"/>
    </source>
</evidence>
<feature type="region of interest" description="Disordered" evidence="1">
    <location>
        <begin position="158"/>
        <end position="181"/>
    </location>
</feature>
<evidence type="ECO:0008006" key="5">
    <source>
        <dbReference type="Google" id="ProtNLM"/>
    </source>
</evidence>
<keyword evidence="2" id="KW-1133">Transmembrane helix</keyword>
<sequence length="181" mass="20269">MEWGTLGAAAIGALFGIGATVITDTLRSRREKDQRWDDAKRLVYVRFMTALTHAHSRIAIASARGDVGEARDHAVHSAFHNDPQHSQARSVLQELGLIAPDHVSRLAQQVYDQLRLVRDMLARDGITFETPEYRQVVQLFVRQVEALQRLMRDDLQPPSGRRHWLAGRRTPALASRGSGSA</sequence>
<feature type="transmembrane region" description="Helical" evidence="2">
    <location>
        <begin position="6"/>
        <end position="26"/>
    </location>
</feature>
<evidence type="ECO:0000256" key="1">
    <source>
        <dbReference type="SAM" id="MobiDB-lite"/>
    </source>
</evidence>
<comment type="caution">
    <text evidence="3">The sequence shown here is derived from an EMBL/GenBank/DDBJ whole genome shotgun (WGS) entry which is preliminary data.</text>
</comment>
<evidence type="ECO:0000256" key="2">
    <source>
        <dbReference type="SAM" id="Phobius"/>
    </source>
</evidence>
<dbReference type="RefSeq" id="WP_352063447.1">
    <property type="nucleotide sequence ID" value="NZ_JBEPAZ010000007.1"/>
</dbReference>